<dbReference type="EMBL" id="WJQS01000001">
    <property type="protein sequence ID" value="MRI84374.1"/>
    <property type="molecule type" value="Genomic_DNA"/>
</dbReference>
<name>A0A6I2GCP0_9LACT</name>
<sequence>MREVSDSTWELRVDGALVAHMLDYFQYLPLEEFLATRPEWNSPEISDTLALLQALISVDLETVEALAPKLHLDFLLQPSFLERKVYSYTHNLILNLSKRELSDYLRGLTPLLVDVLRLVVMEHAIPDLDRFLVRVTKETSDGRKIYKGLQWNQAKIEEKRNRVLRTWHKYYGNNFNYKHYVSSSHLLKLLMDYADDDEIKETAFAVRQIEKNLRNIVAHEVLFVNEVWLQERANMSSDAMHALLMRLIYAAGLTDQQQWDVISDLNEHLKELFKARILENTQ</sequence>
<feature type="domain" description="Csm6 HEPN" evidence="1">
    <location>
        <begin position="82"/>
        <end position="269"/>
    </location>
</feature>
<dbReference type="RefSeq" id="WP_153862887.1">
    <property type="nucleotide sequence ID" value="NZ_WJQS01000001.1"/>
</dbReference>
<dbReference type="Proteomes" id="UP000430975">
    <property type="component" value="Unassembled WGS sequence"/>
</dbReference>
<comment type="caution">
    <text evidence="2">The sequence shown here is derived from an EMBL/GenBank/DDBJ whole genome shotgun (WGS) entry which is preliminary data.</text>
</comment>
<dbReference type="AlphaFoldDB" id="A0A6I2GCP0"/>
<organism evidence="2 3">
    <name type="scientific">Fundicoccus ignavus</name>
    <dbReference type="NCBI Taxonomy" id="2664442"/>
    <lineage>
        <taxon>Bacteria</taxon>
        <taxon>Bacillati</taxon>
        <taxon>Bacillota</taxon>
        <taxon>Bacilli</taxon>
        <taxon>Lactobacillales</taxon>
        <taxon>Aerococcaceae</taxon>
        <taxon>Fundicoccus</taxon>
    </lineage>
</organism>
<evidence type="ECO:0000313" key="3">
    <source>
        <dbReference type="Proteomes" id="UP000430975"/>
    </source>
</evidence>
<reference evidence="2 3" key="1">
    <citation type="submission" date="2019-11" db="EMBL/GenBank/DDBJ databases">
        <title>Characterisation of Fundicoccus ignavus gen. nov. sp. nov., a novel genus of the family Aerococcaceae isolated from bulk tank milk.</title>
        <authorList>
            <person name="Siebert A."/>
            <person name="Huptas C."/>
            <person name="Wenning M."/>
            <person name="Scherer S."/>
            <person name="Doll E.V."/>
        </authorList>
    </citation>
    <scope>NUCLEOTIDE SEQUENCE [LARGE SCALE GENOMIC DNA]</scope>
    <source>
        <strain evidence="2 3">WS4759</strain>
    </source>
</reference>
<gene>
    <name evidence="2" type="ORF">GIY09_00455</name>
</gene>
<keyword evidence="3" id="KW-1185">Reference proteome</keyword>
<dbReference type="Pfam" id="PF09659">
    <property type="entry name" value="Cas_Csm6_HEPN"/>
    <property type="match status" value="1"/>
</dbReference>
<dbReference type="InterPro" id="IPR053941">
    <property type="entry name" value="Csm6_HEPN"/>
</dbReference>
<evidence type="ECO:0000313" key="2">
    <source>
        <dbReference type="EMBL" id="MRI84374.1"/>
    </source>
</evidence>
<accession>A0A6I2GCP0</accession>
<protein>
    <recommendedName>
        <fullName evidence="1">Csm6 HEPN domain-containing protein</fullName>
    </recommendedName>
</protein>
<proteinExistence type="predicted"/>
<evidence type="ECO:0000259" key="1">
    <source>
        <dbReference type="Pfam" id="PF09659"/>
    </source>
</evidence>